<organism evidence="2 3">
    <name type="scientific">Parasedimentitalea psychrophila</name>
    <dbReference type="NCBI Taxonomy" id="2997337"/>
    <lineage>
        <taxon>Bacteria</taxon>
        <taxon>Pseudomonadati</taxon>
        <taxon>Pseudomonadota</taxon>
        <taxon>Alphaproteobacteria</taxon>
        <taxon>Rhodobacterales</taxon>
        <taxon>Paracoccaceae</taxon>
        <taxon>Parasedimentitalea</taxon>
    </lineage>
</organism>
<dbReference type="PANTHER" id="PTHR43081:SF11">
    <property type="entry name" value="BLR2264 PROTEIN"/>
    <property type="match status" value="1"/>
</dbReference>
<dbReference type="EMBL" id="CP127247">
    <property type="protein sequence ID" value="WIY26528.1"/>
    <property type="molecule type" value="Genomic_DNA"/>
</dbReference>
<dbReference type="Gene3D" id="3.30.70.1230">
    <property type="entry name" value="Nucleotide cyclase"/>
    <property type="match status" value="1"/>
</dbReference>
<dbReference type="GO" id="GO:0006171">
    <property type="term" value="P:cAMP biosynthetic process"/>
    <property type="evidence" value="ECO:0007669"/>
    <property type="project" value="TreeGrafter"/>
</dbReference>
<name>A0A9Y2L1P8_9RHOB</name>
<dbReference type="PROSITE" id="PS50125">
    <property type="entry name" value="GUANYLATE_CYCLASE_2"/>
    <property type="match status" value="1"/>
</dbReference>
<sequence>MTETDNIAAPLIAWIIEQGLHGVSREDILKGYCERLVQAGIPLLRFHVAQRAFHPKFGGIGFSWTGAEGLSHQYFQRQETPIDAWLQSPFYRMLELGSEEFRSSFGAADMTDFPLMRDLSKTGATDYFATRLMFGAPDDGANDPNNPAEGMMVSWTSDQEGGFSDADLSLFRTLLPYLGLALKSSSHRQMASDLLQVYLGRDAGRRVLSGEIQRGSSQKIDAVICYFDLKGFTRLAEQLPGPDLIDMLNDYFALAVATIQGFGGNILKFMGDGILTMFDLGSVQEDAKAALDAASELRTKIAERNIERASAGLPVADFTLALHAGEILYGNIGAENRLDFTVIGPTVNLTSRISGLHREVGQSIIVSEVVQRAAQPSPHDLVSLGRYMLRGVAEPIELYTIFDGAK</sequence>
<feature type="domain" description="Guanylate cyclase" evidence="1">
    <location>
        <begin position="223"/>
        <end position="354"/>
    </location>
</feature>
<evidence type="ECO:0000259" key="1">
    <source>
        <dbReference type="PROSITE" id="PS50125"/>
    </source>
</evidence>
<proteinExistence type="predicted"/>
<dbReference type="SMART" id="SM00044">
    <property type="entry name" value="CYCc"/>
    <property type="match status" value="1"/>
</dbReference>
<dbReference type="GO" id="GO:0004016">
    <property type="term" value="F:adenylate cyclase activity"/>
    <property type="evidence" value="ECO:0007669"/>
    <property type="project" value="UniProtKB-ARBA"/>
</dbReference>
<dbReference type="PANTHER" id="PTHR43081">
    <property type="entry name" value="ADENYLATE CYCLASE, TERMINAL-DIFFERENTIATION SPECIFIC-RELATED"/>
    <property type="match status" value="1"/>
</dbReference>
<keyword evidence="3" id="KW-1185">Reference proteome</keyword>
<evidence type="ECO:0000313" key="3">
    <source>
        <dbReference type="Proteomes" id="UP001238334"/>
    </source>
</evidence>
<reference evidence="2 3" key="1">
    <citation type="submission" date="2023-06" db="EMBL/GenBank/DDBJ databases">
        <title>Parasedimentitalea psychrophila sp. nov., a psychrophilic bacterium isolated from deep-sea sediment.</title>
        <authorList>
            <person name="Li A."/>
        </authorList>
    </citation>
    <scope>NUCLEOTIDE SEQUENCE [LARGE SCALE GENOMIC DNA]</scope>
    <source>
        <strain evidence="2 3">QS115</strain>
    </source>
</reference>
<evidence type="ECO:0000313" key="2">
    <source>
        <dbReference type="EMBL" id="WIY26528.1"/>
    </source>
</evidence>
<dbReference type="InterPro" id="IPR050697">
    <property type="entry name" value="Adenylyl/Guanylyl_Cyclase_3/4"/>
</dbReference>
<dbReference type="Proteomes" id="UP001238334">
    <property type="component" value="Chromosome"/>
</dbReference>
<dbReference type="SUPFAM" id="SSF55073">
    <property type="entry name" value="Nucleotide cyclase"/>
    <property type="match status" value="1"/>
</dbReference>
<dbReference type="CDD" id="cd07302">
    <property type="entry name" value="CHD"/>
    <property type="match status" value="1"/>
</dbReference>
<gene>
    <name evidence="2" type="ORF">QPJ95_06315</name>
</gene>
<dbReference type="RefSeq" id="WP_270917739.1">
    <property type="nucleotide sequence ID" value="NZ_CP127247.1"/>
</dbReference>
<dbReference type="InterPro" id="IPR029787">
    <property type="entry name" value="Nucleotide_cyclase"/>
</dbReference>
<dbReference type="AlphaFoldDB" id="A0A9Y2L1P8"/>
<dbReference type="GO" id="GO:0035556">
    <property type="term" value="P:intracellular signal transduction"/>
    <property type="evidence" value="ECO:0007669"/>
    <property type="project" value="InterPro"/>
</dbReference>
<protein>
    <submittedName>
        <fullName evidence="2">Adenylate/guanylate cyclase domain-containing protein</fullName>
        <ecNumber evidence="2">4.6.1.-</ecNumber>
    </submittedName>
</protein>
<accession>A0A9Y2L1P8</accession>
<dbReference type="EC" id="4.6.1.-" evidence="2"/>
<dbReference type="Pfam" id="PF00211">
    <property type="entry name" value="Guanylate_cyc"/>
    <property type="match status" value="1"/>
</dbReference>
<dbReference type="KEGG" id="ppso:QPJ95_06315"/>
<dbReference type="InterPro" id="IPR001054">
    <property type="entry name" value="A/G_cyclase"/>
</dbReference>
<keyword evidence="2" id="KW-0456">Lyase</keyword>